<gene>
    <name evidence="6" type="ORF">UU02_C0002G0016</name>
</gene>
<feature type="domain" description="ATP-grasp" evidence="5">
    <location>
        <begin position="113"/>
        <end position="297"/>
    </location>
</feature>
<evidence type="ECO:0000259" key="5">
    <source>
        <dbReference type="PROSITE" id="PS50975"/>
    </source>
</evidence>
<comment type="caution">
    <text evidence="6">The sequence shown here is derived from an EMBL/GenBank/DDBJ whole genome shotgun (WGS) entry which is preliminary data.</text>
</comment>
<dbReference type="InterPro" id="IPR013651">
    <property type="entry name" value="ATP-grasp_RimK-type"/>
</dbReference>
<evidence type="ECO:0000256" key="2">
    <source>
        <dbReference type="ARBA" id="ARBA00022741"/>
    </source>
</evidence>
<sequence length="298" mass="33566">MKKFDLDIILFTHGPKAYAPKRLIEEAKNKNINLRVIKYNDINIVYTTGEFELKLKGEEMPVPHGIFLRGLGEDSVYNPIRTAIIVWSKLKGSKLLNEKSFSKWPSLDKTTQYINLALAGIPVVESFSFTSIEELKKWSVDAYPYIAKDIIGSSGIGVFKISEDSDLLKLFKTFNSNFKIKTLLFQRLLPKAEDLRVIVLNGKIVGAMKRIALPGNFLSNYSQGGKVESYKIGEDLEANSIALETSKLFKLDYCGIDLMKNEEGKWVVLEVNRACQFEGFEESTGINVASKIVDYLAN</sequence>
<dbReference type="GO" id="GO:0046872">
    <property type="term" value="F:metal ion binding"/>
    <property type="evidence" value="ECO:0007669"/>
    <property type="project" value="UniProtKB-KW"/>
</dbReference>
<dbReference type="PANTHER" id="PTHR21621">
    <property type="entry name" value="RIBOSOMAL PROTEIN S6 MODIFICATION PROTEIN"/>
    <property type="match status" value="1"/>
</dbReference>
<proteinExistence type="predicted"/>
<accession>A0A0G0VPQ5</accession>
<organism evidence="6 7">
    <name type="scientific">Candidatus Woesebacteria bacterium GW2011_GWA1_40_43</name>
    <dbReference type="NCBI Taxonomy" id="1618553"/>
    <lineage>
        <taxon>Bacteria</taxon>
        <taxon>Candidatus Woeseibacteriota</taxon>
    </lineage>
</organism>
<dbReference type="SUPFAM" id="SSF56059">
    <property type="entry name" value="Glutathione synthetase ATP-binding domain-like"/>
    <property type="match status" value="1"/>
</dbReference>
<dbReference type="Gene3D" id="3.30.470.20">
    <property type="entry name" value="ATP-grasp fold, B domain"/>
    <property type="match status" value="1"/>
</dbReference>
<dbReference type="InterPro" id="IPR004666">
    <property type="entry name" value="Rp_bS6_RimK/Lys_biosynth_LsyX"/>
</dbReference>
<dbReference type="InterPro" id="IPR011761">
    <property type="entry name" value="ATP-grasp"/>
</dbReference>
<dbReference type="Pfam" id="PF08443">
    <property type="entry name" value="RimK"/>
    <property type="match status" value="1"/>
</dbReference>
<reference evidence="6 7" key="1">
    <citation type="journal article" date="2015" name="Nature">
        <title>rRNA introns, odd ribosomes, and small enigmatic genomes across a large radiation of phyla.</title>
        <authorList>
            <person name="Brown C.T."/>
            <person name="Hug L.A."/>
            <person name="Thomas B.C."/>
            <person name="Sharon I."/>
            <person name="Castelle C.J."/>
            <person name="Singh A."/>
            <person name="Wilkins M.J."/>
            <person name="Williams K.H."/>
            <person name="Banfield J.F."/>
        </authorList>
    </citation>
    <scope>NUCLEOTIDE SEQUENCE [LARGE SCALE GENOMIC DNA]</scope>
</reference>
<keyword evidence="3 4" id="KW-0067">ATP-binding</keyword>
<dbReference type="PROSITE" id="PS50975">
    <property type="entry name" value="ATP_GRASP"/>
    <property type="match status" value="1"/>
</dbReference>
<dbReference type="Gene3D" id="3.40.50.20">
    <property type="match status" value="1"/>
</dbReference>
<protein>
    <submittedName>
        <fullName evidence="6">Ribosomal protein S6 modification protein</fullName>
    </submittedName>
</protein>
<evidence type="ECO:0000256" key="3">
    <source>
        <dbReference type="ARBA" id="ARBA00022840"/>
    </source>
</evidence>
<dbReference type="Proteomes" id="UP000034293">
    <property type="component" value="Unassembled WGS sequence"/>
</dbReference>
<evidence type="ECO:0000256" key="4">
    <source>
        <dbReference type="PROSITE-ProRule" id="PRU00409"/>
    </source>
</evidence>
<evidence type="ECO:0000313" key="7">
    <source>
        <dbReference type="Proteomes" id="UP000034293"/>
    </source>
</evidence>
<evidence type="ECO:0000256" key="1">
    <source>
        <dbReference type="ARBA" id="ARBA00022723"/>
    </source>
</evidence>
<dbReference type="GO" id="GO:0005524">
    <property type="term" value="F:ATP binding"/>
    <property type="evidence" value="ECO:0007669"/>
    <property type="project" value="UniProtKB-UniRule"/>
</dbReference>
<dbReference type="EMBL" id="LBZA01000002">
    <property type="protein sequence ID" value="KKR64727.1"/>
    <property type="molecule type" value="Genomic_DNA"/>
</dbReference>
<keyword evidence="2 4" id="KW-0547">Nucleotide-binding</keyword>
<dbReference type="GO" id="GO:0009432">
    <property type="term" value="P:SOS response"/>
    <property type="evidence" value="ECO:0007669"/>
    <property type="project" value="TreeGrafter"/>
</dbReference>
<keyword evidence="1" id="KW-0479">Metal-binding</keyword>
<dbReference type="AlphaFoldDB" id="A0A0G0VPQ5"/>
<dbReference type="NCBIfam" id="TIGR00768">
    <property type="entry name" value="rimK_fam"/>
    <property type="match status" value="1"/>
</dbReference>
<dbReference type="PANTHER" id="PTHR21621:SF0">
    <property type="entry name" value="BETA-CITRYLGLUTAMATE SYNTHASE B-RELATED"/>
    <property type="match status" value="1"/>
</dbReference>
<dbReference type="GO" id="GO:0018169">
    <property type="term" value="F:ribosomal S6-glutamic acid ligase activity"/>
    <property type="evidence" value="ECO:0007669"/>
    <property type="project" value="TreeGrafter"/>
</dbReference>
<evidence type="ECO:0000313" key="6">
    <source>
        <dbReference type="EMBL" id="KKR64727.1"/>
    </source>
</evidence>
<name>A0A0G0VPQ5_9BACT</name>
<dbReference type="GO" id="GO:0005737">
    <property type="term" value="C:cytoplasm"/>
    <property type="evidence" value="ECO:0007669"/>
    <property type="project" value="TreeGrafter"/>
</dbReference>